<keyword evidence="6" id="KW-0735">Signal-anchor</keyword>
<keyword evidence="4" id="KW-0808">Transferase</keyword>
<dbReference type="InterPro" id="IPR021988">
    <property type="entry name" value="BMT1"/>
</dbReference>
<keyword evidence="12" id="KW-1185">Reference proteome</keyword>
<evidence type="ECO:0000256" key="4">
    <source>
        <dbReference type="ARBA" id="ARBA00022679"/>
    </source>
</evidence>
<dbReference type="GO" id="GO:0016020">
    <property type="term" value="C:membrane"/>
    <property type="evidence" value="ECO:0007669"/>
    <property type="project" value="UniProtKB-SubCell"/>
</dbReference>
<dbReference type="AlphaFoldDB" id="A0A448YIN6"/>
<keyword evidence="8" id="KW-0472">Membrane</keyword>
<comment type="similarity">
    <text evidence="2">Belongs to the BMT family.</text>
</comment>
<keyword evidence="9" id="KW-0325">Glycoprotein</keyword>
<dbReference type="OrthoDB" id="3631276at2759"/>
<keyword evidence="7" id="KW-1133">Transmembrane helix</keyword>
<dbReference type="GO" id="GO:0000030">
    <property type="term" value="F:mannosyltransferase activity"/>
    <property type="evidence" value="ECO:0007669"/>
    <property type="project" value="InterPro"/>
</dbReference>
<dbReference type="Proteomes" id="UP000290900">
    <property type="component" value="Unassembled WGS sequence"/>
</dbReference>
<accession>A0A448YIN6</accession>
<sequence>MRVPFSSPRYRPRIRRFLLGLVFLTLIYYLWPVDRIEKISETLGDEVALESKLEIKQKSRSVDATSELYQPIAGPVKGSFNPDKNDIEVPQVIKPGMIDEALRRLSLKPLKQGKFQKSYASPQGVVSGTVSGQGYSTMNKLKAYAGNLVGTFKESKNCEDISYEPDEDTADDEIQYTDAIPLKDDDLMKELLAYLKSSGYSKTIQGLNLKTMKMKDWYTFSGSAIWLPDEGFYLLVRRVMYAPLKRTVPTVSFVGMQAFDINWKELKGKRVRYLGVTETEADSALRQFSLLDRSSRRRGKVLDQISIKFPTFMDIDFDVKNRENLLGPEDPRIVFKETESGPSEPVVVFNMYSSSKRRSMYAAFPFRKPRRGNPHTVSTLQFIHSGSSSLTISAIEKNWTPFFEDPKHAESISFLYGLDPLVIFRCRLDNGKCEKVQDDEYGTGMIVKRKIALRGGTNLVSVPDEVVNLIPEVKKNPGHQVRLWVAFAKTHGWACGCGSATYRPTMYVLAKVDGVYRIDLMTENMDFGIDVPSFYGDYTQCDTSPNVLTPNSIPFWNVTIPAEKQKSNSIHYSDYMGLTISEADRTVKVLFLKNVLNYILGIYEDGSGRQLLLDDTSDVAARTRNVERCVLERSLAYCKSYALSH</sequence>
<evidence type="ECO:0000256" key="6">
    <source>
        <dbReference type="ARBA" id="ARBA00022968"/>
    </source>
</evidence>
<reference evidence="11 12" key="1">
    <citation type="submission" date="2018-12" db="EMBL/GenBank/DDBJ databases">
        <authorList>
            <person name="Tiukova I."/>
            <person name="Dainat J."/>
        </authorList>
    </citation>
    <scope>NUCLEOTIDE SEQUENCE [LARGE SCALE GENOMIC DNA]</scope>
</reference>
<dbReference type="STRING" id="13370.A0A448YIN6"/>
<organism evidence="11 12">
    <name type="scientific">Brettanomyces naardenensis</name>
    <name type="common">Yeast</name>
    <dbReference type="NCBI Taxonomy" id="13370"/>
    <lineage>
        <taxon>Eukaryota</taxon>
        <taxon>Fungi</taxon>
        <taxon>Dikarya</taxon>
        <taxon>Ascomycota</taxon>
        <taxon>Saccharomycotina</taxon>
        <taxon>Pichiomycetes</taxon>
        <taxon>Pichiales</taxon>
        <taxon>Pichiaceae</taxon>
        <taxon>Brettanomyces</taxon>
    </lineage>
</organism>
<keyword evidence="10" id="KW-0961">Cell wall biogenesis/degradation</keyword>
<dbReference type="Pfam" id="PF12141">
    <property type="entry name" value="BMT"/>
    <property type="match status" value="1"/>
</dbReference>
<evidence type="ECO:0000313" key="12">
    <source>
        <dbReference type="Proteomes" id="UP000290900"/>
    </source>
</evidence>
<comment type="subcellular location">
    <subcellularLocation>
        <location evidence="1">Membrane</location>
        <topology evidence="1">Single-pass type II membrane protein</topology>
    </subcellularLocation>
</comment>
<evidence type="ECO:0000256" key="10">
    <source>
        <dbReference type="ARBA" id="ARBA00023316"/>
    </source>
</evidence>
<evidence type="ECO:0000256" key="1">
    <source>
        <dbReference type="ARBA" id="ARBA00004606"/>
    </source>
</evidence>
<evidence type="ECO:0000256" key="8">
    <source>
        <dbReference type="ARBA" id="ARBA00023136"/>
    </source>
</evidence>
<evidence type="ECO:0000256" key="2">
    <source>
        <dbReference type="ARBA" id="ARBA00009486"/>
    </source>
</evidence>
<dbReference type="GO" id="GO:0071555">
    <property type="term" value="P:cell wall organization"/>
    <property type="evidence" value="ECO:0007669"/>
    <property type="project" value="UniProtKB-KW"/>
</dbReference>
<evidence type="ECO:0000256" key="3">
    <source>
        <dbReference type="ARBA" id="ARBA00022676"/>
    </source>
</evidence>
<evidence type="ECO:0000256" key="7">
    <source>
        <dbReference type="ARBA" id="ARBA00022989"/>
    </source>
</evidence>
<protein>
    <submittedName>
        <fullName evidence="11">DEKNAAC101720</fullName>
    </submittedName>
</protein>
<proteinExistence type="inferred from homology"/>
<evidence type="ECO:0000313" key="11">
    <source>
        <dbReference type="EMBL" id="VEU20780.1"/>
    </source>
</evidence>
<evidence type="ECO:0000256" key="9">
    <source>
        <dbReference type="ARBA" id="ARBA00023180"/>
    </source>
</evidence>
<dbReference type="InParanoid" id="A0A448YIN6"/>
<keyword evidence="3" id="KW-0328">Glycosyltransferase</keyword>
<name>A0A448YIN6_BRENA</name>
<keyword evidence="5" id="KW-0812">Transmembrane</keyword>
<dbReference type="EMBL" id="CAACVR010000007">
    <property type="protein sequence ID" value="VEU20780.1"/>
    <property type="molecule type" value="Genomic_DNA"/>
</dbReference>
<gene>
    <name evidence="11" type="ORF">BRENAR_LOCUS1515</name>
</gene>
<evidence type="ECO:0000256" key="5">
    <source>
        <dbReference type="ARBA" id="ARBA00022692"/>
    </source>
</evidence>